<feature type="region of interest" description="Disordered" evidence="1">
    <location>
        <begin position="1"/>
        <end position="21"/>
    </location>
</feature>
<reference evidence="3 4" key="1">
    <citation type="submission" date="2020-04" db="EMBL/GenBank/DDBJ databases">
        <title>Draft genome of Pyxidicoccus fallax type strain.</title>
        <authorList>
            <person name="Whitworth D.E."/>
        </authorList>
    </citation>
    <scope>NUCLEOTIDE SEQUENCE [LARGE SCALE GENOMIC DNA]</scope>
    <source>
        <strain evidence="3 4">DSM 14698</strain>
    </source>
</reference>
<feature type="transmembrane region" description="Helical" evidence="2">
    <location>
        <begin position="102"/>
        <end position="121"/>
    </location>
</feature>
<feature type="transmembrane region" description="Helical" evidence="2">
    <location>
        <begin position="341"/>
        <end position="360"/>
    </location>
</feature>
<dbReference type="RefSeq" id="WP_169348141.1">
    <property type="nucleotide sequence ID" value="NZ_JABBJJ010000158.1"/>
</dbReference>
<dbReference type="GO" id="GO:0000009">
    <property type="term" value="F:alpha-1,6-mannosyltransferase activity"/>
    <property type="evidence" value="ECO:0007669"/>
    <property type="project" value="InterPro"/>
</dbReference>
<dbReference type="EMBL" id="JABBJJ010000158">
    <property type="protein sequence ID" value="NMO18880.1"/>
    <property type="molecule type" value="Genomic_DNA"/>
</dbReference>
<keyword evidence="2" id="KW-0472">Membrane</keyword>
<feature type="transmembrane region" description="Helical" evidence="2">
    <location>
        <begin position="63"/>
        <end position="82"/>
    </location>
</feature>
<evidence type="ECO:0000313" key="3">
    <source>
        <dbReference type="EMBL" id="NMO18880.1"/>
    </source>
</evidence>
<dbReference type="Pfam" id="PF04188">
    <property type="entry name" value="Mannosyl_trans2"/>
    <property type="match status" value="1"/>
</dbReference>
<protein>
    <submittedName>
        <fullName evidence="3">Uncharacterized protein</fullName>
    </submittedName>
</protein>
<dbReference type="Proteomes" id="UP000518300">
    <property type="component" value="Unassembled WGS sequence"/>
</dbReference>
<comment type="caution">
    <text evidence="3">The sequence shown here is derived from an EMBL/GenBank/DDBJ whole genome shotgun (WGS) entry which is preliminary data.</text>
</comment>
<keyword evidence="2" id="KW-0812">Transmembrane</keyword>
<feature type="transmembrane region" description="Helical" evidence="2">
    <location>
        <begin position="26"/>
        <end position="43"/>
    </location>
</feature>
<sequence length="375" mass="40983">MMAVDAAPSPASSTGAPSTAPSARQVMGLTVGMLAYHFGLWLWTAHRRGFTLTEALHRWDSTLYSAIVLEGYSPSPALRAFLPAWPGFVTLWHRLLGGTVPPWVLGCVLSTLLLLGFSAWVSRRMARGDTSPLVPGTAWGLALFLFSPASFALHSHHTEALFVLLSFGALTSAWDGHTWRAALFAALCVWTRNQGIFVAVAAALLLARPPGPWRERLGRFAVVGGVSLAAFAGLLYFQWRGTGDALAHVHAQQYWKHPSAWEALRGLWSGNPSQKVDGWIGLRYVFAAVWLAVSVALFRRSPALGLYGLLSVGVMVLQGGMGNAFRYGSVVFPVLFWLGDWLAARPVWLRWGAAVLVLWLNHKVTHGFAIGRWVY</sequence>
<dbReference type="AlphaFoldDB" id="A0A848LMI2"/>
<keyword evidence="2" id="KW-1133">Transmembrane helix</keyword>
<evidence type="ECO:0000313" key="4">
    <source>
        <dbReference type="Proteomes" id="UP000518300"/>
    </source>
</evidence>
<accession>A0A848LMI2</accession>
<dbReference type="GO" id="GO:0006506">
    <property type="term" value="P:GPI anchor biosynthetic process"/>
    <property type="evidence" value="ECO:0007669"/>
    <property type="project" value="UniProtKB-UniPathway"/>
</dbReference>
<organism evidence="3 4">
    <name type="scientific">Pyxidicoccus fallax</name>
    <dbReference type="NCBI Taxonomy" id="394095"/>
    <lineage>
        <taxon>Bacteria</taxon>
        <taxon>Pseudomonadati</taxon>
        <taxon>Myxococcota</taxon>
        <taxon>Myxococcia</taxon>
        <taxon>Myxococcales</taxon>
        <taxon>Cystobacterineae</taxon>
        <taxon>Myxococcaceae</taxon>
        <taxon>Pyxidicoccus</taxon>
    </lineage>
</organism>
<dbReference type="UniPathway" id="UPA00196"/>
<keyword evidence="4" id="KW-1185">Reference proteome</keyword>
<dbReference type="GO" id="GO:0004376">
    <property type="term" value="F:GPI mannosyltransferase activity"/>
    <property type="evidence" value="ECO:0007669"/>
    <property type="project" value="InterPro"/>
</dbReference>
<feature type="transmembrane region" description="Helical" evidence="2">
    <location>
        <begin position="219"/>
        <end position="239"/>
    </location>
</feature>
<feature type="transmembrane region" description="Helical" evidence="2">
    <location>
        <begin position="278"/>
        <end position="297"/>
    </location>
</feature>
<feature type="transmembrane region" description="Helical" evidence="2">
    <location>
        <begin position="304"/>
        <end position="321"/>
    </location>
</feature>
<proteinExistence type="predicted"/>
<evidence type="ECO:0000256" key="2">
    <source>
        <dbReference type="SAM" id="Phobius"/>
    </source>
</evidence>
<feature type="transmembrane region" description="Helical" evidence="2">
    <location>
        <begin position="181"/>
        <end position="207"/>
    </location>
</feature>
<dbReference type="InterPro" id="IPR007315">
    <property type="entry name" value="PIG-V/Gpi18"/>
</dbReference>
<feature type="transmembrane region" description="Helical" evidence="2">
    <location>
        <begin position="133"/>
        <end position="153"/>
    </location>
</feature>
<name>A0A848LMI2_9BACT</name>
<gene>
    <name evidence="3" type="ORF">HG543_29045</name>
</gene>
<evidence type="ECO:0000256" key="1">
    <source>
        <dbReference type="SAM" id="MobiDB-lite"/>
    </source>
</evidence>
<dbReference type="GO" id="GO:0016020">
    <property type="term" value="C:membrane"/>
    <property type="evidence" value="ECO:0007669"/>
    <property type="project" value="GOC"/>
</dbReference>